<reference evidence="1 2" key="1">
    <citation type="journal article" date="2022" name="Genome Biol. Evol.">
        <title>The Spruce Budworm Genome: Reconstructing the Evolutionary History of Antifreeze Proteins.</title>
        <authorList>
            <person name="Beliveau C."/>
            <person name="Gagne P."/>
            <person name="Picq S."/>
            <person name="Vernygora O."/>
            <person name="Keeling C.I."/>
            <person name="Pinkney K."/>
            <person name="Doucet D."/>
            <person name="Wen F."/>
            <person name="Johnston J.S."/>
            <person name="Maaroufi H."/>
            <person name="Boyle B."/>
            <person name="Laroche J."/>
            <person name="Dewar K."/>
            <person name="Juretic N."/>
            <person name="Blackburn G."/>
            <person name="Nisole A."/>
            <person name="Brunet B."/>
            <person name="Brandao M."/>
            <person name="Lumley L."/>
            <person name="Duan J."/>
            <person name="Quan G."/>
            <person name="Lucarotti C.J."/>
            <person name="Roe A.D."/>
            <person name="Sperling F.A.H."/>
            <person name="Levesque R.C."/>
            <person name="Cusson M."/>
        </authorList>
    </citation>
    <scope>NUCLEOTIDE SEQUENCE [LARGE SCALE GENOMIC DNA]</scope>
    <source>
        <strain evidence="1">Glfc:IPQL:Cfum</strain>
    </source>
</reference>
<proteinExistence type="predicted"/>
<gene>
    <name evidence="1" type="ORF">MSG28_007654</name>
</gene>
<sequence>MVLLYSVKFIFEQIVCLLGLVAVAAAQHGHKHEKHEPAHSSQHITRHDGHAEEVVITDKHGHKKHVDYYAHPKYEFAYKVEDHHTGDIKTQHEQRDGDVVKGFYSLHEPDGSVRDVHYHSDKKTGFHAEVKHSTHHIVPEHHHHH</sequence>
<organism evidence="1 2">
    <name type="scientific">Choristoneura fumiferana</name>
    <name type="common">Spruce budworm moth</name>
    <name type="synonym">Archips fumiferana</name>
    <dbReference type="NCBI Taxonomy" id="7141"/>
    <lineage>
        <taxon>Eukaryota</taxon>
        <taxon>Metazoa</taxon>
        <taxon>Ecdysozoa</taxon>
        <taxon>Arthropoda</taxon>
        <taxon>Hexapoda</taxon>
        <taxon>Insecta</taxon>
        <taxon>Pterygota</taxon>
        <taxon>Neoptera</taxon>
        <taxon>Endopterygota</taxon>
        <taxon>Lepidoptera</taxon>
        <taxon>Glossata</taxon>
        <taxon>Ditrysia</taxon>
        <taxon>Tortricoidea</taxon>
        <taxon>Tortricidae</taxon>
        <taxon>Tortricinae</taxon>
        <taxon>Choristoneura</taxon>
    </lineage>
</organism>
<comment type="caution">
    <text evidence="1">The sequence shown here is derived from an EMBL/GenBank/DDBJ whole genome shotgun (WGS) entry which is preliminary data.</text>
</comment>
<name>A0ACC0JY55_CHOFU</name>
<protein>
    <submittedName>
        <fullName evidence="1">Uncharacterized protein</fullName>
    </submittedName>
</protein>
<keyword evidence="2" id="KW-1185">Reference proteome</keyword>
<evidence type="ECO:0000313" key="1">
    <source>
        <dbReference type="EMBL" id="KAI8429094.1"/>
    </source>
</evidence>
<accession>A0ACC0JY55</accession>
<dbReference type="EMBL" id="CM046112">
    <property type="protein sequence ID" value="KAI8429094.1"/>
    <property type="molecule type" value="Genomic_DNA"/>
</dbReference>
<evidence type="ECO:0000313" key="2">
    <source>
        <dbReference type="Proteomes" id="UP001064048"/>
    </source>
</evidence>
<dbReference type="Proteomes" id="UP001064048">
    <property type="component" value="Chromosome 12"/>
</dbReference>